<evidence type="ECO:0000256" key="1">
    <source>
        <dbReference type="SAM" id="MobiDB-lite"/>
    </source>
</evidence>
<protein>
    <submittedName>
        <fullName evidence="2">Uncharacterized protein</fullName>
    </submittedName>
</protein>
<proteinExistence type="predicted"/>
<sequence>MGIRQVFQILALRLLIQLRPENIGLALGRAVLKTPNSILIPALQISRLQANILHQIPGLKDVDIAKLPFIGPMLRGVQSALATRAAVDTAKQSMDQFAHGMVTVHSPMPFESAVSAAGQHLLDRKSDALSGASTGASFLAAQAQALGGKLEKLEKTAEQEAAQAGQDLTPRTRTSTFIP</sequence>
<evidence type="ECO:0000313" key="2">
    <source>
        <dbReference type="EMBL" id="KAK8007954.1"/>
    </source>
</evidence>
<evidence type="ECO:0000313" key="3">
    <source>
        <dbReference type="Proteomes" id="UP001396898"/>
    </source>
</evidence>
<gene>
    <name evidence="2" type="ORF">PG991_010505</name>
</gene>
<dbReference type="Proteomes" id="UP001396898">
    <property type="component" value="Unassembled WGS sequence"/>
</dbReference>
<accession>A0ABR1RCG8</accession>
<keyword evidence="3" id="KW-1185">Reference proteome</keyword>
<dbReference type="EMBL" id="JAQQWI010000016">
    <property type="protein sequence ID" value="KAK8007954.1"/>
    <property type="molecule type" value="Genomic_DNA"/>
</dbReference>
<name>A0ABR1RCG8_9PEZI</name>
<organism evidence="2 3">
    <name type="scientific">Apiospora marii</name>
    <dbReference type="NCBI Taxonomy" id="335849"/>
    <lineage>
        <taxon>Eukaryota</taxon>
        <taxon>Fungi</taxon>
        <taxon>Dikarya</taxon>
        <taxon>Ascomycota</taxon>
        <taxon>Pezizomycotina</taxon>
        <taxon>Sordariomycetes</taxon>
        <taxon>Xylariomycetidae</taxon>
        <taxon>Amphisphaeriales</taxon>
        <taxon>Apiosporaceae</taxon>
        <taxon>Apiospora</taxon>
    </lineage>
</organism>
<comment type="caution">
    <text evidence="2">The sequence shown here is derived from an EMBL/GenBank/DDBJ whole genome shotgun (WGS) entry which is preliminary data.</text>
</comment>
<reference evidence="2 3" key="1">
    <citation type="submission" date="2023-01" db="EMBL/GenBank/DDBJ databases">
        <title>Analysis of 21 Apiospora genomes using comparative genomics revels a genus with tremendous synthesis potential of carbohydrate active enzymes and secondary metabolites.</title>
        <authorList>
            <person name="Sorensen T."/>
        </authorList>
    </citation>
    <scope>NUCLEOTIDE SEQUENCE [LARGE SCALE GENOMIC DNA]</scope>
    <source>
        <strain evidence="2 3">CBS 20057</strain>
    </source>
</reference>
<feature type="region of interest" description="Disordered" evidence="1">
    <location>
        <begin position="156"/>
        <end position="179"/>
    </location>
</feature>
<feature type="compositionally biased region" description="Polar residues" evidence="1">
    <location>
        <begin position="169"/>
        <end position="179"/>
    </location>
</feature>